<dbReference type="PANTHER" id="PTHR30136">
    <property type="entry name" value="HELIX-TURN-HELIX TRANSCRIPTIONAL REGULATOR, ICLR FAMILY"/>
    <property type="match status" value="1"/>
</dbReference>
<dbReference type="EMBL" id="BAAAGS010000011">
    <property type="protein sequence ID" value="GAA0522182.1"/>
    <property type="molecule type" value="Genomic_DNA"/>
</dbReference>
<keyword evidence="3" id="KW-0804">Transcription</keyword>
<evidence type="ECO:0000256" key="3">
    <source>
        <dbReference type="ARBA" id="ARBA00023163"/>
    </source>
</evidence>
<dbReference type="PANTHER" id="PTHR30136:SF39">
    <property type="entry name" value="TRANSCRIPTIONAL REGULATORY PROTEIN"/>
    <property type="match status" value="1"/>
</dbReference>
<gene>
    <name evidence="6" type="ORF">GCM10009533_21660</name>
</gene>
<protein>
    <submittedName>
        <fullName evidence="6">IclR family transcriptional regulator</fullName>
    </submittedName>
</protein>
<dbReference type="Pfam" id="PF09339">
    <property type="entry name" value="HTH_IclR"/>
    <property type="match status" value="1"/>
</dbReference>
<keyword evidence="2" id="KW-0238">DNA-binding</keyword>
<keyword evidence="7" id="KW-1185">Reference proteome</keyword>
<organism evidence="6 7">
    <name type="scientific">Saccharopolyspora erythraea</name>
    <name type="common">Streptomyces erythraeus</name>
    <dbReference type="NCBI Taxonomy" id="1836"/>
    <lineage>
        <taxon>Bacteria</taxon>
        <taxon>Bacillati</taxon>
        <taxon>Actinomycetota</taxon>
        <taxon>Actinomycetes</taxon>
        <taxon>Pseudonocardiales</taxon>
        <taxon>Pseudonocardiaceae</taxon>
        <taxon>Saccharopolyspora</taxon>
    </lineage>
</organism>
<evidence type="ECO:0000256" key="1">
    <source>
        <dbReference type="ARBA" id="ARBA00023015"/>
    </source>
</evidence>
<sequence>MRRATGVGVLDRVVAILDAVEARPMGASELARHLGLAVPTVHRLAAAMVVHGLLFRDAEGRHHVGSRFASTALAAAASPVLEELRRETGETAQVWVPRGDSRVCLACVESTSELRASLPVGTALPLSAKGSAAQALTEEPGESSRRWFESVSVRTPGLCSVSAPVHYATEIVAAVCVAAPVSRVRAEGPGAQWGALVVAAAERLEEALLSR</sequence>
<name>A0ABN1CMI8_SACER</name>
<dbReference type="Gene3D" id="1.10.10.10">
    <property type="entry name" value="Winged helix-like DNA-binding domain superfamily/Winged helix DNA-binding domain"/>
    <property type="match status" value="1"/>
</dbReference>
<accession>A0ABN1CMI8</accession>
<dbReference type="PROSITE" id="PS51078">
    <property type="entry name" value="ICLR_ED"/>
    <property type="match status" value="1"/>
</dbReference>
<evidence type="ECO:0000259" key="4">
    <source>
        <dbReference type="PROSITE" id="PS51077"/>
    </source>
</evidence>
<evidence type="ECO:0000313" key="7">
    <source>
        <dbReference type="Proteomes" id="UP001500729"/>
    </source>
</evidence>
<evidence type="ECO:0000259" key="5">
    <source>
        <dbReference type="PROSITE" id="PS51078"/>
    </source>
</evidence>
<dbReference type="SUPFAM" id="SSF55781">
    <property type="entry name" value="GAF domain-like"/>
    <property type="match status" value="1"/>
</dbReference>
<dbReference type="InterPro" id="IPR014757">
    <property type="entry name" value="Tscrpt_reg_IclR_C"/>
</dbReference>
<keyword evidence="1" id="KW-0805">Transcription regulation</keyword>
<proteinExistence type="predicted"/>
<feature type="domain" description="HTH iclR-type" evidence="4">
    <location>
        <begin position="7"/>
        <end position="66"/>
    </location>
</feature>
<feature type="domain" description="IclR-ED" evidence="5">
    <location>
        <begin position="60"/>
        <end position="211"/>
    </location>
</feature>
<reference evidence="6 7" key="1">
    <citation type="journal article" date="2019" name="Int. J. Syst. Evol. Microbiol.">
        <title>The Global Catalogue of Microorganisms (GCM) 10K type strain sequencing project: providing services to taxonomists for standard genome sequencing and annotation.</title>
        <authorList>
            <consortium name="The Broad Institute Genomics Platform"/>
            <consortium name="The Broad Institute Genome Sequencing Center for Infectious Disease"/>
            <person name="Wu L."/>
            <person name="Ma J."/>
        </authorList>
    </citation>
    <scope>NUCLEOTIDE SEQUENCE [LARGE SCALE GENOMIC DNA]</scope>
    <source>
        <strain evidence="6 7">JCM 10303</strain>
    </source>
</reference>
<dbReference type="InterPro" id="IPR050707">
    <property type="entry name" value="HTH_MetabolicPath_Reg"/>
</dbReference>
<dbReference type="Proteomes" id="UP001500729">
    <property type="component" value="Unassembled WGS sequence"/>
</dbReference>
<comment type="caution">
    <text evidence="6">The sequence shown here is derived from an EMBL/GenBank/DDBJ whole genome shotgun (WGS) entry which is preliminary data.</text>
</comment>
<dbReference type="Gene3D" id="3.30.450.40">
    <property type="match status" value="2"/>
</dbReference>
<evidence type="ECO:0000256" key="2">
    <source>
        <dbReference type="ARBA" id="ARBA00023125"/>
    </source>
</evidence>
<dbReference type="InterPro" id="IPR029016">
    <property type="entry name" value="GAF-like_dom_sf"/>
</dbReference>
<dbReference type="SUPFAM" id="SSF46785">
    <property type="entry name" value="Winged helix' DNA-binding domain"/>
    <property type="match status" value="1"/>
</dbReference>
<dbReference type="InterPro" id="IPR036390">
    <property type="entry name" value="WH_DNA-bd_sf"/>
</dbReference>
<dbReference type="InterPro" id="IPR005471">
    <property type="entry name" value="Tscrpt_reg_IclR_N"/>
</dbReference>
<dbReference type="SMART" id="SM00346">
    <property type="entry name" value="HTH_ICLR"/>
    <property type="match status" value="1"/>
</dbReference>
<dbReference type="Pfam" id="PF01614">
    <property type="entry name" value="IclR_C"/>
    <property type="match status" value="1"/>
</dbReference>
<evidence type="ECO:0000313" key="6">
    <source>
        <dbReference type="EMBL" id="GAA0522182.1"/>
    </source>
</evidence>
<dbReference type="PROSITE" id="PS51077">
    <property type="entry name" value="HTH_ICLR"/>
    <property type="match status" value="1"/>
</dbReference>
<dbReference type="InterPro" id="IPR036388">
    <property type="entry name" value="WH-like_DNA-bd_sf"/>
</dbReference>